<evidence type="ECO:0000313" key="11">
    <source>
        <dbReference type="EMBL" id="TGZ58105.1"/>
    </source>
</evidence>
<dbReference type="Gene3D" id="2.40.70.10">
    <property type="entry name" value="Acid Proteases"/>
    <property type="match status" value="6"/>
</dbReference>
<feature type="domain" description="Peptidase A1" evidence="10">
    <location>
        <begin position="192"/>
        <end position="587"/>
    </location>
</feature>
<evidence type="ECO:0000259" key="10">
    <source>
        <dbReference type="PROSITE" id="PS51767"/>
    </source>
</evidence>
<protein>
    <recommendedName>
        <fullName evidence="10">Peptidase A1 domain-containing protein</fullName>
    </recommendedName>
</protein>
<dbReference type="InterPro" id="IPR001461">
    <property type="entry name" value="Aspartic_peptidase_A1"/>
</dbReference>
<keyword evidence="2 8" id="KW-0645">Protease</keyword>
<dbReference type="InterPro" id="IPR001969">
    <property type="entry name" value="Aspartic_peptidase_AS"/>
</dbReference>
<dbReference type="GO" id="GO:0004190">
    <property type="term" value="F:aspartic-type endopeptidase activity"/>
    <property type="evidence" value="ECO:0007669"/>
    <property type="project" value="UniProtKB-KW"/>
</dbReference>
<dbReference type="PRINTS" id="PR00792">
    <property type="entry name" value="PEPSIN"/>
</dbReference>
<dbReference type="Gene3D" id="2.60.40.1960">
    <property type="match status" value="1"/>
</dbReference>
<dbReference type="PANTHER" id="PTHR47966">
    <property type="entry name" value="BETA-SITE APP-CLEAVING ENZYME, ISOFORM A-RELATED"/>
    <property type="match status" value="1"/>
</dbReference>
<keyword evidence="9" id="KW-0812">Transmembrane</keyword>
<evidence type="ECO:0000256" key="9">
    <source>
        <dbReference type="SAM" id="Phobius"/>
    </source>
</evidence>
<evidence type="ECO:0000256" key="8">
    <source>
        <dbReference type="RuleBase" id="RU000454"/>
    </source>
</evidence>
<dbReference type="FunFam" id="2.40.70.10:FF:000115">
    <property type="entry name" value="Lysosomal aspartic protease"/>
    <property type="match status" value="1"/>
</dbReference>
<keyword evidence="9" id="KW-1133">Transmembrane helix</keyword>
<dbReference type="Proteomes" id="UP000310200">
    <property type="component" value="Unassembled WGS sequence"/>
</dbReference>
<feature type="active site" evidence="6">
    <location>
        <position position="725"/>
    </location>
</feature>
<keyword evidence="9" id="KW-0472">Membrane</keyword>
<gene>
    <name evidence="11" type="ORF">DBV15_08716</name>
</gene>
<dbReference type="GO" id="GO:0006508">
    <property type="term" value="P:proteolysis"/>
    <property type="evidence" value="ECO:0007669"/>
    <property type="project" value="UniProtKB-KW"/>
</dbReference>
<comment type="similarity">
    <text evidence="1 8">Belongs to the peptidase A1 family.</text>
</comment>
<sequence length="1010" mass="113454">MKVLLIEIRDVERYLYSQKHSGNMYRLCVAIVVISFALINAELHSRREKFRKMYRLFVTVITVINFASINAELHRIPLHKTYSVEKFSTETVIPLRSGRSGTANVSLINYLNIQYYGTIEIGTPPQTFKILFDTGCSDLWVPSKNCNVSQPACCKIPLHKASSVEKFSTETMIRLRSGTANVSLINYLNIQYYGTIEIGTPPQTFKIVFDTGSSDLWVPSKNCNISQPACLKHNKYDNTNSTTYVEDGLTFDIPYHDGRVYGNLSNDDVIIAGLKVSFQTFGEALDFSTSFWDHAQCDGVLGMGYPALSTFEEPTVFQNMIDKHVVSRPIFSFYLNRNHTDVIGGELILGGTDSSHYEGEFTYVNVTEKKYWQITMDKFQIKNYTSCSEGCQAIVDTGASMIGGPPQTIAALNIEIGVDHGMVECDEISKLPDINFVIGGKTFRLTGQDYILKITGGEIDVCIPAFRDVIPVNGIEWVLGDAFVAKHNKYDYTQSTTYVPEEVMFNVQCDDDYISKLPDINFVMGGKTFRLTGQDYILKLGAELGGNCIPGFQAVTQLDGLDWILGDVFIGRYYTEFDMENDRQNIINMIIHSPPHTCQKELRLMFLTKVTERLCMFAFQGVNLVNGVEWILGEVFIASVAEKFRGNMYRLFVTVITIINFASINAELHRIPLHKRYTVEKFPTETMIRLRSNTANVPLINYLNLEYYGTIEIGTPPQTFKILFDTGSSDLWVPSKDCDVSKPACSKHNKYDNTQSTTYVPEGVIFNITYDEGTVYGNLSNDDVTVAGLKVTRQIFGEAVSFMEGFWDGAQSDGILGMGYPDLSVFNYPSVFQNMIDQHVVSPPIFSFYLNRNENDVIGGELILGGTDPSHYEGEFTIQVDNYVACIPGGCQAIVDTGTSFITGPTRTIANFQRVIGVNDDGSVDCNEISNLPDIKFVIGDKWFPLTGQDYVFKLTQENETDICVPALDAWEKDGELDGIQWNLSDVFIGRYYTVFDMENDRVGFARTKN</sequence>
<proteinExistence type="inferred from homology"/>
<dbReference type="STRING" id="300112.A0A4S2L5H2"/>
<reference evidence="11 12" key="1">
    <citation type="journal article" date="2019" name="Philos. Trans. R. Soc. Lond., B, Biol. Sci.">
        <title>Ant behaviour and brain gene expression of defending hosts depend on the ecological success of the intruding social parasite.</title>
        <authorList>
            <person name="Kaur R."/>
            <person name="Stoldt M."/>
            <person name="Jongepier E."/>
            <person name="Feldmeyer B."/>
            <person name="Menzel F."/>
            <person name="Bornberg-Bauer E."/>
            <person name="Foitzik S."/>
        </authorList>
    </citation>
    <scope>NUCLEOTIDE SEQUENCE [LARGE SCALE GENOMIC DNA]</scope>
    <source>
        <tissue evidence="11">Whole body</tissue>
    </source>
</reference>
<feature type="transmembrane region" description="Helical" evidence="9">
    <location>
        <begin position="24"/>
        <end position="41"/>
    </location>
</feature>
<accession>A0A4S2L5H2</accession>
<dbReference type="EMBL" id="QBLH01000060">
    <property type="protein sequence ID" value="TGZ58105.1"/>
    <property type="molecule type" value="Genomic_DNA"/>
</dbReference>
<feature type="active site" evidence="6">
    <location>
        <position position="896"/>
    </location>
</feature>
<evidence type="ECO:0000313" key="12">
    <source>
        <dbReference type="Proteomes" id="UP000310200"/>
    </source>
</evidence>
<dbReference type="PANTHER" id="PTHR47966:SF51">
    <property type="entry name" value="BETA-SITE APP-CLEAVING ENZYME, ISOFORM A-RELATED"/>
    <property type="match status" value="1"/>
</dbReference>
<keyword evidence="4 8" id="KW-0378">Hydrolase</keyword>
<dbReference type="SUPFAM" id="SSF50630">
    <property type="entry name" value="Acid proteases"/>
    <property type="match status" value="4"/>
</dbReference>
<evidence type="ECO:0000256" key="3">
    <source>
        <dbReference type="ARBA" id="ARBA00022750"/>
    </source>
</evidence>
<dbReference type="PROSITE" id="PS00141">
    <property type="entry name" value="ASP_PROTEASE"/>
    <property type="match status" value="3"/>
</dbReference>
<evidence type="ECO:0000256" key="1">
    <source>
        <dbReference type="ARBA" id="ARBA00007447"/>
    </source>
</evidence>
<evidence type="ECO:0000256" key="2">
    <source>
        <dbReference type="ARBA" id="ARBA00022670"/>
    </source>
</evidence>
<evidence type="ECO:0000256" key="5">
    <source>
        <dbReference type="ARBA" id="ARBA00023157"/>
    </source>
</evidence>
<evidence type="ECO:0000256" key="4">
    <source>
        <dbReference type="ARBA" id="ARBA00022801"/>
    </source>
</evidence>
<dbReference type="FunFam" id="2.40.70.10:FF:000004">
    <property type="entry name" value="Pepsin A"/>
    <property type="match status" value="1"/>
</dbReference>
<dbReference type="AlphaFoldDB" id="A0A4S2L5H2"/>
<dbReference type="InterPro" id="IPR033121">
    <property type="entry name" value="PEPTIDASE_A1"/>
</dbReference>
<dbReference type="PROSITE" id="PS51767">
    <property type="entry name" value="PEPTIDASE_A1"/>
    <property type="match status" value="3"/>
</dbReference>
<dbReference type="InterPro" id="IPR021109">
    <property type="entry name" value="Peptidase_aspartic_dom_sf"/>
</dbReference>
<keyword evidence="3 8" id="KW-0064">Aspartyl protease</keyword>
<feature type="transmembrane region" description="Helical" evidence="9">
    <location>
        <begin position="53"/>
        <end position="71"/>
    </location>
</feature>
<feature type="disulfide bond" evidence="7">
    <location>
        <begin position="926"/>
        <end position="964"/>
    </location>
</feature>
<keyword evidence="12" id="KW-1185">Reference proteome</keyword>
<feature type="domain" description="Peptidase A1" evidence="10">
    <location>
        <begin position="115"/>
        <end position="153"/>
    </location>
</feature>
<feature type="disulfide bond" evidence="7">
    <location>
        <begin position="738"/>
        <end position="745"/>
    </location>
</feature>
<name>A0A4S2L5H2_9HYME</name>
<feature type="domain" description="Peptidase A1" evidence="10">
    <location>
        <begin position="707"/>
        <end position="1006"/>
    </location>
</feature>
<evidence type="ECO:0000256" key="6">
    <source>
        <dbReference type="PIRSR" id="PIRSR601461-1"/>
    </source>
</evidence>
<comment type="caution">
    <text evidence="11">The sequence shown here is derived from an EMBL/GenBank/DDBJ whole genome shotgun (WGS) entry which is preliminary data.</text>
</comment>
<dbReference type="Pfam" id="PF00026">
    <property type="entry name" value="Asp"/>
    <property type="match status" value="4"/>
</dbReference>
<keyword evidence="5 7" id="KW-1015">Disulfide bond</keyword>
<organism evidence="11 12">
    <name type="scientific">Temnothorax longispinosus</name>
    <dbReference type="NCBI Taxonomy" id="300112"/>
    <lineage>
        <taxon>Eukaryota</taxon>
        <taxon>Metazoa</taxon>
        <taxon>Ecdysozoa</taxon>
        <taxon>Arthropoda</taxon>
        <taxon>Hexapoda</taxon>
        <taxon>Insecta</taxon>
        <taxon>Pterygota</taxon>
        <taxon>Neoptera</taxon>
        <taxon>Endopterygota</taxon>
        <taxon>Hymenoptera</taxon>
        <taxon>Apocrita</taxon>
        <taxon>Aculeata</taxon>
        <taxon>Formicoidea</taxon>
        <taxon>Formicidae</taxon>
        <taxon>Myrmicinae</taxon>
        <taxon>Temnothorax</taxon>
    </lineage>
</organism>
<evidence type="ECO:0000256" key="7">
    <source>
        <dbReference type="PIRSR" id="PIRSR601461-2"/>
    </source>
</evidence>